<evidence type="ECO:0000313" key="1">
    <source>
        <dbReference type="EMBL" id="KAJ8913579.1"/>
    </source>
</evidence>
<dbReference type="Proteomes" id="UP001159042">
    <property type="component" value="Unassembled WGS sequence"/>
</dbReference>
<dbReference type="PANTHER" id="PTHR47241">
    <property type="entry name" value="FINGER PROTEIN, PUTATIVE-RELATED"/>
    <property type="match status" value="1"/>
</dbReference>
<organism evidence="1 2">
    <name type="scientific">Exocentrus adspersus</name>
    <dbReference type="NCBI Taxonomy" id="1586481"/>
    <lineage>
        <taxon>Eukaryota</taxon>
        <taxon>Metazoa</taxon>
        <taxon>Ecdysozoa</taxon>
        <taxon>Arthropoda</taxon>
        <taxon>Hexapoda</taxon>
        <taxon>Insecta</taxon>
        <taxon>Pterygota</taxon>
        <taxon>Neoptera</taxon>
        <taxon>Endopterygota</taxon>
        <taxon>Coleoptera</taxon>
        <taxon>Polyphaga</taxon>
        <taxon>Cucujiformia</taxon>
        <taxon>Chrysomeloidea</taxon>
        <taxon>Cerambycidae</taxon>
        <taxon>Lamiinae</taxon>
        <taxon>Acanthocinini</taxon>
        <taxon>Exocentrus</taxon>
    </lineage>
</organism>
<sequence length="284" mass="32406">MLTRLLELKKTINLYIVEHPGLTDLTYHEWQLSENLINLLKPFEEITKLISSQNSCISEVIPFVSTLKAYLTNTKENNFSGVGTMKDQSTSSLNSRFRDMHLNNNLVLATYLDPRFKDRFLDDKGNQIKVLKFVNQIREMTRMQEDRLVNFNLTSHIDSDSNSNDGEMDIPLCQLTGAALTSCSTQSNKGAGETTLAINKDKDAHVLFWESYDKLILSSSSEKRAKIELYPLDDEINIYRSAPIIKRNEDPFKWWASRKNLLPGLFSLMQTYLSAPGGSCSYLD</sequence>
<proteinExistence type="predicted"/>
<gene>
    <name evidence="1" type="ORF">NQ315_013984</name>
</gene>
<dbReference type="GO" id="GO:0005634">
    <property type="term" value="C:nucleus"/>
    <property type="evidence" value="ECO:0007669"/>
    <property type="project" value="TreeGrafter"/>
</dbReference>
<dbReference type="EMBL" id="JANEYG010000091">
    <property type="protein sequence ID" value="KAJ8913579.1"/>
    <property type="molecule type" value="Genomic_DNA"/>
</dbReference>
<evidence type="ECO:0000313" key="2">
    <source>
        <dbReference type="Proteomes" id="UP001159042"/>
    </source>
</evidence>
<dbReference type="PANTHER" id="PTHR47241:SF1">
    <property type="entry name" value="BED-TYPE DOMAIN-CONTAINING PROTEIN"/>
    <property type="match status" value="1"/>
</dbReference>
<protein>
    <submittedName>
        <fullName evidence="1">Uncharacterized protein</fullName>
    </submittedName>
</protein>
<dbReference type="InterPro" id="IPR012337">
    <property type="entry name" value="RNaseH-like_sf"/>
</dbReference>
<keyword evidence="2" id="KW-1185">Reference proteome</keyword>
<dbReference type="AlphaFoldDB" id="A0AAV8VHE6"/>
<dbReference type="InterPro" id="IPR052865">
    <property type="entry name" value="Zinc_finger_BED"/>
</dbReference>
<name>A0AAV8VHE6_9CUCU</name>
<accession>A0AAV8VHE6</accession>
<dbReference type="SUPFAM" id="SSF53098">
    <property type="entry name" value="Ribonuclease H-like"/>
    <property type="match status" value="1"/>
</dbReference>
<reference evidence="1 2" key="1">
    <citation type="journal article" date="2023" name="Insect Mol. Biol.">
        <title>Genome sequencing provides insights into the evolution of gene families encoding plant cell wall-degrading enzymes in longhorned beetles.</title>
        <authorList>
            <person name="Shin N.R."/>
            <person name="Okamura Y."/>
            <person name="Kirsch R."/>
            <person name="Pauchet Y."/>
        </authorList>
    </citation>
    <scope>NUCLEOTIDE SEQUENCE [LARGE SCALE GENOMIC DNA]</scope>
    <source>
        <strain evidence="1">EAD_L_NR</strain>
    </source>
</reference>
<comment type="caution">
    <text evidence="1">The sequence shown here is derived from an EMBL/GenBank/DDBJ whole genome shotgun (WGS) entry which is preliminary data.</text>
</comment>